<keyword evidence="2" id="KW-1185">Reference proteome</keyword>
<comment type="caution">
    <text evidence="1">The sequence shown here is derived from an EMBL/GenBank/DDBJ whole genome shotgun (WGS) entry which is preliminary data.</text>
</comment>
<evidence type="ECO:0000313" key="1">
    <source>
        <dbReference type="EMBL" id="TYA10720.1"/>
    </source>
</evidence>
<reference evidence="1 2" key="1">
    <citation type="submission" date="2019-08" db="EMBL/GenBank/DDBJ databases">
        <title>Genome sequencing of Paenibacillus faecis DSM 23593(T).</title>
        <authorList>
            <person name="Kook J.-K."/>
            <person name="Park S.-N."/>
            <person name="Lim Y.K."/>
        </authorList>
    </citation>
    <scope>NUCLEOTIDE SEQUENCE [LARGE SCALE GENOMIC DNA]</scope>
    <source>
        <strain evidence="1 2">DSM 23593</strain>
    </source>
</reference>
<dbReference type="Proteomes" id="UP000325218">
    <property type="component" value="Unassembled WGS sequence"/>
</dbReference>
<organism evidence="1 2">
    <name type="scientific">Paenibacillus faecis</name>
    <dbReference type="NCBI Taxonomy" id="862114"/>
    <lineage>
        <taxon>Bacteria</taxon>
        <taxon>Bacillati</taxon>
        <taxon>Bacillota</taxon>
        <taxon>Bacilli</taxon>
        <taxon>Bacillales</taxon>
        <taxon>Paenibacillaceae</taxon>
        <taxon>Paenibacillus</taxon>
    </lineage>
</organism>
<accession>A0A5D0CMD8</accession>
<dbReference type="RefSeq" id="WP_148456648.1">
    <property type="nucleotide sequence ID" value="NZ_VSDO01000005.1"/>
</dbReference>
<evidence type="ECO:0000313" key="2">
    <source>
        <dbReference type="Proteomes" id="UP000325218"/>
    </source>
</evidence>
<proteinExistence type="predicted"/>
<protein>
    <submittedName>
        <fullName evidence="1">Normocyte-binding protein</fullName>
    </submittedName>
</protein>
<name>A0A5D0CMD8_9BACL</name>
<dbReference type="EMBL" id="VSDO01000005">
    <property type="protein sequence ID" value="TYA10720.1"/>
    <property type="molecule type" value="Genomic_DNA"/>
</dbReference>
<dbReference type="AlphaFoldDB" id="A0A5D0CMD8"/>
<gene>
    <name evidence="1" type="ORF">FRY98_23320</name>
</gene>
<sequence length="431" mass="50137">MKDIVLDRLNKMEDLQQRRVLRSLMNSVFLNLVEYQEELNRQLERRVFEEVEDHESKHDVYVSMCRREEWDPLHEYLFPVLPQDTEPRRIDLKDVIAALSGGAEVRLFSLFLECGYPLIQQLLQSAKSFPGELRTDRGTYAIRVRLERNMDYIREIEKLYRIFLSNGLPWKTVNHPYAYKFVDAVLTGVDGQLAEDEEVLEISVHLEEYEAYKRTDLVPLWNIQRLELKTGGFPVPAADRVNYEHVLPLRKTGTQHGYLVDVNDDSIRYVKRAPEELVVVSPLEKSDAWQVLKLVEPVGSGITGLVKPAYPLMSNRQRLDFIGSYGRKQGQIVRSRGEIVRMIHAFDVSDWLELTHVEIRPPGAANPLTYELNRFMTDEVRVDNGKWRMCLGFGKQNIGRGHDYLAEDVMSFLVSQVQMSFPEYRCEGEWA</sequence>
<dbReference type="OrthoDB" id="1661761at2"/>